<dbReference type="SUPFAM" id="SSF56436">
    <property type="entry name" value="C-type lectin-like"/>
    <property type="match status" value="1"/>
</dbReference>
<proteinExistence type="predicted"/>
<dbReference type="GeneID" id="106079420"/>
<dbReference type="InterPro" id="IPR016187">
    <property type="entry name" value="CTDL_fold"/>
</dbReference>
<gene>
    <name evidence="3" type="primary">LOC106079420</name>
</gene>
<keyword evidence="2" id="KW-1185">Reference proteome</keyword>
<dbReference type="RefSeq" id="XP_055895971.1">
    <property type="nucleotide sequence ID" value="XM_056039996.1"/>
</dbReference>
<dbReference type="OMA" id="CDERQAY"/>
<evidence type="ECO:0000259" key="1">
    <source>
        <dbReference type="PROSITE" id="PS50041"/>
    </source>
</evidence>
<evidence type="ECO:0000313" key="3">
    <source>
        <dbReference type="RefSeq" id="XP_055895971.1"/>
    </source>
</evidence>
<dbReference type="AlphaFoldDB" id="A0A9W3B936"/>
<organism evidence="2 3">
    <name type="scientific">Biomphalaria glabrata</name>
    <name type="common">Bloodfluke planorb</name>
    <name type="synonym">Freshwater snail</name>
    <dbReference type="NCBI Taxonomy" id="6526"/>
    <lineage>
        <taxon>Eukaryota</taxon>
        <taxon>Metazoa</taxon>
        <taxon>Spiralia</taxon>
        <taxon>Lophotrochozoa</taxon>
        <taxon>Mollusca</taxon>
        <taxon>Gastropoda</taxon>
        <taxon>Heterobranchia</taxon>
        <taxon>Euthyneura</taxon>
        <taxon>Panpulmonata</taxon>
        <taxon>Hygrophila</taxon>
        <taxon>Lymnaeoidea</taxon>
        <taxon>Planorbidae</taxon>
        <taxon>Biomphalaria</taxon>
    </lineage>
</organism>
<dbReference type="OrthoDB" id="6065036at2759"/>
<dbReference type="InterPro" id="IPR001304">
    <property type="entry name" value="C-type_lectin-like"/>
</dbReference>
<protein>
    <submittedName>
        <fullName evidence="3">Uncharacterized protein LOC106079420 isoform X1</fullName>
    </submittedName>
</protein>
<dbReference type="InterPro" id="IPR016186">
    <property type="entry name" value="C-type_lectin-like/link_sf"/>
</dbReference>
<dbReference type="PROSITE" id="PS50041">
    <property type="entry name" value="C_TYPE_LECTIN_2"/>
    <property type="match status" value="1"/>
</dbReference>
<name>A0A9W3B936_BIOGL</name>
<sequence>MDYFLTCLVWLSQQIYQISATIEGGYFQKMSPKVCGPQRLGIGWSSRSRMTCVAECRQKFGNQCFGFLYNHQTNQCIPTAGLSPNWTPPTADEGSFYFQDVCNAYPDFGQLSMGYNTLTVGWFSNPLNYSQAGRSCACLNARLFVANETNRLLIYQAVAFGVTSAWLGLDDIISENTFIWADGQPFDSYMEEQIFGLFYFNSDTEDCVARHQLNNFFSETYCSSKLPYICEKPKCEIPA</sequence>
<dbReference type="CDD" id="cd00037">
    <property type="entry name" value="CLECT"/>
    <property type="match status" value="1"/>
</dbReference>
<dbReference type="Proteomes" id="UP001165740">
    <property type="component" value="Chromosome 9"/>
</dbReference>
<accession>A0A9W3B936</accession>
<reference evidence="3" key="1">
    <citation type="submission" date="2025-08" db="UniProtKB">
        <authorList>
            <consortium name="RefSeq"/>
        </authorList>
    </citation>
    <scope>IDENTIFICATION</scope>
</reference>
<dbReference type="Gene3D" id="3.10.100.10">
    <property type="entry name" value="Mannose-Binding Protein A, subunit A"/>
    <property type="match status" value="1"/>
</dbReference>
<evidence type="ECO:0000313" key="2">
    <source>
        <dbReference type="Proteomes" id="UP001165740"/>
    </source>
</evidence>
<dbReference type="Pfam" id="PF00059">
    <property type="entry name" value="Lectin_C"/>
    <property type="match status" value="1"/>
</dbReference>
<feature type="domain" description="C-type lectin" evidence="1">
    <location>
        <begin position="115"/>
        <end position="231"/>
    </location>
</feature>